<keyword evidence="2" id="KW-0677">Repeat</keyword>
<feature type="region of interest" description="Disordered" evidence="7">
    <location>
        <begin position="1"/>
        <end position="21"/>
    </location>
</feature>
<keyword evidence="3" id="KW-0805">Transcription regulation</keyword>
<dbReference type="GO" id="GO:0005634">
    <property type="term" value="C:nucleus"/>
    <property type="evidence" value="ECO:0007669"/>
    <property type="project" value="UniProtKB-SubCell"/>
</dbReference>
<feature type="compositionally biased region" description="Pro residues" evidence="7">
    <location>
        <begin position="321"/>
        <end position="334"/>
    </location>
</feature>
<dbReference type="InterPro" id="IPR044822">
    <property type="entry name" value="Myb_DNA-bind_4"/>
</dbReference>
<dbReference type="GO" id="GO:0006355">
    <property type="term" value="P:regulation of DNA-templated transcription"/>
    <property type="evidence" value="ECO:0007669"/>
    <property type="project" value="UniProtKB-ARBA"/>
</dbReference>
<keyword evidence="6" id="KW-0539">Nucleus</keyword>
<proteinExistence type="predicted"/>
<evidence type="ECO:0000256" key="3">
    <source>
        <dbReference type="ARBA" id="ARBA00023015"/>
    </source>
</evidence>
<dbReference type="GO" id="GO:0003677">
    <property type="term" value="F:DNA binding"/>
    <property type="evidence" value="ECO:0007669"/>
    <property type="project" value="UniProtKB-KW"/>
</dbReference>
<comment type="subcellular location">
    <subcellularLocation>
        <location evidence="1">Nucleus</location>
    </subcellularLocation>
</comment>
<reference evidence="9 10" key="1">
    <citation type="submission" date="2021-09" db="EMBL/GenBank/DDBJ databases">
        <title>Genomic insights and catalytic innovation underlie evolution of tropane alkaloids biosynthesis.</title>
        <authorList>
            <person name="Wang Y.-J."/>
            <person name="Tian T."/>
            <person name="Huang J.-P."/>
            <person name="Huang S.-X."/>
        </authorList>
    </citation>
    <scope>NUCLEOTIDE SEQUENCE [LARGE SCALE GENOMIC DNA]</scope>
    <source>
        <strain evidence="9">KIB-2018</strain>
        <tissue evidence="9">Leaf</tissue>
    </source>
</reference>
<organism evidence="9 10">
    <name type="scientific">Erythroxylum novogranatense</name>
    <dbReference type="NCBI Taxonomy" id="1862640"/>
    <lineage>
        <taxon>Eukaryota</taxon>
        <taxon>Viridiplantae</taxon>
        <taxon>Streptophyta</taxon>
        <taxon>Embryophyta</taxon>
        <taxon>Tracheophyta</taxon>
        <taxon>Spermatophyta</taxon>
        <taxon>Magnoliopsida</taxon>
        <taxon>eudicotyledons</taxon>
        <taxon>Gunneridae</taxon>
        <taxon>Pentapetalae</taxon>
        <taxon>rosids</taxon>
        <taxon>fabids</taxon>
        <taxon>Malpighiales</taxon>
        <taxon>Erythroxylaceae</taxon>
        <taxon>Erythroxylum</taxon>
    </lineage>
</organism>
<evidence type="ECO:0000256" key="6">
    <source>
        <dbReference type="ARBA" id="ARBA00023242"/>
    </source>
</evidence>
<evidence type="ECO:0000256" key="1">
    <source>
        <dbReference type="ARBA" id="ARBA00004123"/>
    </source>
</evidence>
<gene>
    <name evidence="9" type="ORF">K2173_026882</name>
</gene>
<evidence type="ECO:0000256" key="2">
    <source>
        <dbReference type="ARBA" id="ARBA00022737"/>
    </source>
</evidence>
<feature type="region of interest" description="Disordered" evidence="7">
    <location>
        <begin position="485"/>
        <end position="543"/>
    </location>
</feature>
<dbReference type="SMART" id="SM00717">
    <property type="entry name" value="SANT"/>
    <property type="match status" value="2"/>
</dbReference>
<dbReference type="InterPro" id="IPR001005">
    <property type="entry name" value="SANT/Myb"/>
</dbReference>
<keyword evidence="5" id="KW-0804">Transcription</keyword>
<feature type="compositionally biased region" description="Low complexity" evidence="7">
    <location>
        <begin position="202"/>
        <end position="215"/>
    </location>
</feature>
<dbReference type="AlphaFoldDB" id="A0AAV8U0V5"/>
<dbReference type="FunFam" id="1.10.10.60:FF:000092">
    <property type="entry name" value="Trihelix transcription factor GT-2"/>
    <property type="match status" value="1"/>
</dbReference>
<evidence type="ECO:0000259" key="8">
    <source>
        <dbReference type="PROSITE" id="PS50090"/>
    </source>
</evidence>
<comment type="caution">
    <text evidence="9">The sequence shown here is derived from an EMBL/GenBank/DDBJ whole genome shotgun (WGS) entry which is preliminary data.</text>
</comment>
<dbReference type="PANTHER" id="PTHR21654:SF73">
    <property type="entry name" value="TRIHELIX TRANSCRIPTION FACTOR GT-2"/>
    <property type="match status" value="1"/>
</dbReference>
<feature type="compositionally biased region" description="Basic and acidic residues" evidence="7">
    <location>
        <begin position="9"/>
        <end position="21"/>
    </location>
</feature>
<name>A0AAV8U0V5_9ROSI</name>
<evidence type="ECO:0000256" key="7">
    <source>
        <dbReference type="SAM" id="MobiDB-lite"/>
    </source>
</evidence>
<feature type="region of interest" description="Disordered" evidence="7">
    <location>
        <begin position="200"/>
        <end position="227"/>
    </location>
</feature>
<feature type="domain" description="Myb-like" evidence="8">
    <location>
        <begin position="361"/>
        <end position="419"/>
    </location>
</feature>
<dbReference type="CDD" id="cd12203">
    <property type="entry name" value="GT1"/>
    <property type="match status" value="2"/>
</dbReference>
<evidence type="ECO:0000313" key="10">
    <source>
        <dbReference type="Proteomes" id="UP001159364"/>
    </source>
</evidence>
<evidence type="ECO:0000256" key="5">
    <source>
        <dbReference type="ARBA" id="ARBA00023163"/>
    </source>
</evidence>
<feature type="region of interest" description="Disordered" evidence="7">
    <location>
        <begin position="311"/>
        <end position="360"/>
    </location>
</feature>
<dbReference type="PROSITE" id="PS50090">
    <property type="entry name" value="MYB_LIKE"/>
    <property type="match status" value="2"/>
</dbReference>
<dbReference type="Gene3D" id="1.10.10.60">
    <property type="entry name" value="Homeodomain-like"/>
    <property type="match status" value="2"/>
</dbReference>
<keyword evidence="4" id="KW-0238">DNA-binding</keyword>
<dbReference type="Pfam" id="PF13837">
    <property type="entry name" value="Myb_DNA-bind_4"/>
    <property type="match status" value="2"/>
</dbReference>
<dbReference type="Proteomes" id="UP001159364">
    <property type="component" value="Linkage Group LG02"/>
</dbReference>
<feature type="compositionally biased region" description="Acidic residues" evidence="7">
    <location>
        <begin position="505"/>
        <end position="526"/>
    </location>
</feature>
<sequence length="543" mass="61589">MPATSGDVAETRTVRDNEVGEDEKRLRIIGEGDRLNYGANRWPRQETSALLKIRSDMDAVFRDSTHKGPLWEEVSRKLTELGYSRSAKKCKEKFENVYKYHKRTKGGRTGKSEGKTYRFFDQLQAFESHNSPLSSSTAALPSWVSPPDASHVIIPVTTTPMSVICQNTVTPTTNPTTALPLSSSQPINYSHNSLPSTIQNLSSPLFSSSTSSSTASEEEVEGSRKRKRSWKEFFQGLTKDVLRKQEELQRRFLETIDKHDQERMVREEAWKIQEMARINREHNILIQERSAAAAKDAAVLAFLQKISGQQAPQIQENPKPLLKPSPPQPLPPSAAPLVPLTNLNAPKKDNGDGNTVLSSSSRWPRAEVQALIRLRTNLETKYQENGPKGPLWEEVSAGMQRLGYNRSSKKCKEKWENINKYFKKVKESNKKRPDDSKTCPYFHQLDALYKDKGNIEGSVNYDHAVNSISTMEPLMVRPERQWPLQKENQLETVPEDREREKIEENVEDTMEVEEEDDVETEEEDEGGGFGMVENKPETTGNAK</sequence>
<dbReference type="PANTHER" id="PTHR21654">
    <property type="entry name" value="FI21293P1"/>
    <property type="match status" value="1"/>
</dbReference>
<evidence type="ECO:0000313" key="9">
    <source>
        <dbReference type="EMBL" id="KAJ8771705.1"/>
    </source>
</evidence>
<feature type="compositionally biased region" description="Basic and acidic residues" evidence="7">
    <location>
        <begin position="494"/>
        <end position="504"/>
    </location>
</feature>
<dbReference type="EMBL" id="JAIWQS010000002">
    <property type="protein sequence ID" value="KAJ8771705.1"/>
    <property type="molecule type" value="Genomic_DNA"/>
</dbReference>
<accession>A0AAV8U0V5</accession>
<evidence type="ECO:0000256" key="4">
    <source>
        <dbReference type="ARBA" id="ARBA00023125"/>
    </source>
</evidence>
<dbReference type="FunFam" id="1.10.10.60:FF:000061">
    <property type="entry name" value="Trihelix transcription factor GT-2"/>
    <property type="match status" value="1"/>
</dbReference>
<protein>
    <recommendedName>
        <fullName evidence="8">Myb-like domain-containing protein</fullName>
    </recommendedName>
</protein>
<keyword evidence="10" id="KW-1185">Reference proteome</keyword>
<feature type="domain" description="Myb-like" evidence="8">
    <location>
        <begin position="34"/>
        <end position="98"/>
    </location>
</feature>